<dbReference type="Proteomes" id="UP000219573">
    <property type="component" value="Unassembled WGS sequence"/>
</dbReference>
<dbReference type="PANTHER" id="PTHR36925:SF1">
    <property type="entry name" value="COBALT-PRECORRIN-6A REDUCTASE"/>
    <property type="match status" value="1"/>
</dbReference>
<name>A0A285GSL0_9FIRM</name>
<dbReference type="GO" id="GO:0009236">
    <property type="term" value="P:cobalamin biosynthetic process"/>
    <property type="evidence" value="ECO:0007669"/>
    <property type="project" value="UniProtKB-UniPathway"/>
</dbReference>
<evidence type="ECO:0000313" key="4">
    <source>
        <dbReference type="EMBL" id="SNY25311.1"/>
    </source>
</evidence>
<evidence type="ECO:0000313" key="5">
    <source>
        <dbReference type="Proteomes" id="UP000219573"/>
    </source>
</evidence>
<dbReference type="PROSITE" id="PS51014">
    <property type="entry name" value="COBK_CBIJ"/>
    <property type="match status" value="1"/>
</dbReference>
<dbReference type="RefSeq" id="WP_097017510.1">
    <property type="nucleotide sequence ID" value="NZ_OBDZ01000009.1"/>
</dbReference>
<dbReference type="Pfam" id="PF02571">
    <property type="entry name" value="CbiJ"/>
    <property type="match status" value="1"/>
</dbReference>
<dbReference type="AlphaFoldDB" id="A0A285GSL0"/>
<dbReference type="EMBL" id="OBDZ01000009">
    <property type="protein sequence ID" value="SNY25311.1"/>
    <property type="molecule type" value="Genomic_DNA"/>
</dbReference>
<dbReference type="UniPathway" id="UPA00148"/>
<dbReference type="STRING" id="1413210.U472_08955"/>
<keyword evidence="5" id="KW-1185">Reference proteome</keyword>
<keyword evidence="3" id="KW-0560">Oxidoreductase</keyword>
<proteinExistence type="predicted"/>
<dbReference type="NCBIfam" id="TIGR00715">
    <property type="entry name" value="precor6x_red"/>
    <property type="match status" value="1"/>
</dbReference>
<comment type="pathway">
    <text evidence="1">Cofactor biosynthesis; adenosylcobalamin biosynthesis.</text>
</comment>
<reference evidence="5" key="1">
    <citation type="submission" date="2017-09" db="EMBL/GenBank/DDBJ databases">
        <authorList>
            <person name="Varghese N."/>
            <person name="Submissions S."/>
        </authorList>
    </citation>
    <scope>NUCLEOTIDE SEQUENCE [LARGE SCALE GENOMIC DNA]</scope>
    <source>
        <strain evidence="5">MSL47</strain>
    </source>
</reference>
<evidence type="ECO:0000256" key="1">
    <source>
        <dbReference type="ARBA" id="ARBA00004953"/>
    </source>
</evidence>
<protein>
    <submittedName>
        <fullName evidence="4">Precorrin-6A/cobalt-precorrin-6A reductase</fullName>
    </submittedName>
</protein>
<dbReference type="OrthoDB" id="9780707at2"/>
<evidence type="ECO:0000256" key="3">
    <source>
        <dbReference type="ARBA" id="ARBA00023002"/>
    </source>
</evidence>
<dbReference type="PANTHER" id="PTHR36925">
    <property type="entry name" value="COBALT-PRECORRIN-6A REDUCTASE"/>
    <property type="match status" value="1"/>
</dbReference>
<sequence>MILVLAGTKESREIIDRLQEINQPLLASVVTDYGYQLLVESGVEVIQEKLCSEKMKALAKEKKISMIIDTTHPFAQEVSLTAIKVTQSLGIEYLRFERESLEFANNELLIKVDSYEEAAKQAKEFNRILLTIGSRRLHYFVEELENWQERLVARVLPNWRFIKEANELGFIPRNLIGMQGPFTKELNQRLLEDYQIDVLVTKASGRVGGLNTKLEAALDLGVKVILITRPAIEYPRVVSDYQSLMETFR</sequence>
<accession>A0A285GSL0</accession>
<organism evidence="4 5">
    <name type="scientific">Orenia metallireducens</name>
    <dbReference type="NCBI Taxonomy" id="1413210"/>
    <lineage>
        <taxon>Bacteria</taxon>
        <taxon>Bacillati</taxon>
        <taxon>Bacillota</taxon>
        <taxon>Clostridia</taxon>
        <taxon>Halanaerobiales</taxon>
        <taxon>Halobacteroidaceae</taxon>
        <taxon>Orenia</taxon>
    </lineage>
</organism>
<keyword evidence="2" id="KW-0169">Cobalamin biosynthesis</keyword>
<dbReference type="InterPro" id="IPR003723">
    <property type="entry name" value="Precorrin-6x_reduct"/>
</dbReference>
<gene>
    <name evidence="4" type="ORF">SAMN06265827_10963</name>
</gene>
<evidence type="ECO:0000256" key="2">
    <source>
        <dbReference type="ARBA" id="ARBA00022573"/>
    </source>
</evidence>
<dbReference type="GO" id="GO:0016994">
    <property type="term" value="F:precorrin-6A reductase activity"/>
    <property type="evidence" value="ECO:0007669"/>
    <property type="project" value="InterPro"/>
</dbReference>